<evidence type="ECO:0000313" key="2">
    <source>
        <dbReference type="Proteomes" id="UP000295142"/>
    </source>
</evidence>
<dbReference type="NCBIfam" id="TIGR03292">
    <property type="entry name" value="PhnH_redo"/>
    <property type="match status" value="1"/>
</dbReference>
<gene>
    <name evidence="1" type="ORF">EV655_103268</name>
</gene>
<proteinExistence type="predicted"/>
<sequence length="189" mass="19841">MQMQALTGGFTDTPREAAIAFRAMLEAMARPGRIFDIAGATPPMPLSIAAGTALLVLADGTTPVHLAGAHDAPGVRDWITFHTGAPLAARGEAALAVGDWAGLLPLDAYRIGVPEYPDRSATLIVEMAALTSSGARLTGPGIETEHRLSLPEIAAFRTNRALFPLGIDFFFTADARIAALPRTTHVEEG</sequence>
<organism evidence="1 2">
    <name type="scientific">Rhodovulum euryhalinum</name>
    <dbReference type="NCBI Taxonomy" id="35805"/>
    <lineage>
        <taxon>Bacteria</taxon>
        <taxon>Pseudomonadati</taxon>
        <taxon>Pseudomonadota</taxon>
        <taxon>Alphaproteobacteria</taxon>
        <taxon>Rhodobacterales</taxon>
        <taxon>Paracoccaceae</taxon>
        <taxon>Rhodovulum</taxon>
    </lineage>
</organism>
<dbReference type="RefSeq" id="WP_132542628.1">
    <property type="nucleotide sequence ID" value="NZ_SLWW01000003.1"/>
</dbReference>
<dbReference type="InterPro" id="IPR038058">
    <property type="entry name" value="PhnH-like_sp"/>
</dbReference>
<accession>A0A4R2KQ69</accession>
<keyword evidence="2" id="KW-1185">Reference proteome</keyword>
<dbReference type="Pfam" id="PF05845">
    <property type="entry name" value="PhnH"/>
    <property type="match status" value="1"/>
</dbReference>
<comment type="caution">
    <text evidence="1">The sequence shown here is derived from an EMBL/GenBank/DDBJ whole genome shotgun (WGS) entry which is preliminary data.</text>
</comment>
<dbReference type="PIRSF" id="PIRSF020680">
    <property type="entry name" value="PhnH"/>
    <property type="match status" value="1"/>
</dbReference>
<dbReference type="OrthoDB" id="9814509at2"/>
<dbReference type="InterPro" id="IPR008772">
    <property type="entry name" value="Phosphonate_metab_PhnH"/>
</dbReference>
<evidence type="ECO:0000313" key="1">
    <source>
        <dbReference type="EMBL" id="TCO73039.1"/>
    </source>
</evidence>
<dbReference type="Proteomes" id="UP000295142">
    <property type="component" value="Unassembled WGS sequence"/>
</dbReference>
<protein>
    <submittedName>
        <fullName evidence="1">Alpha-D-ribose 1-methylphosphonate 5-triphosphate synthase subunit PhnH</fullName>
    </submittedName>
</protein>
<dbReference type="Gene3D" id="3.40.50.11310">
    <property type="entry name" value="Bacterial phosphonate metabolism protein PhnH"/>
    <property type="match status" value="1"/>
</dbReference>
<dbReference type="AlphaFoldDB" id="A0A4R2KQ69"/>
<dbReference type="GO" id="GO:0019634">
    <property type="term" value="P:organic phosphonate metabolic process"/>
    <property type="evidence" value="ECO:0007669"/>
    <property type="project" value="InterPro"/>
</dbReference>
<dbReference type="SUPFAM" id="SSF159709">
    <property type="entry name" value="PhnH-like"/>
    <property type="match status" value="1"/>
</dbReference>
<dbReference type="EMBL" id="SLWW01000003">
    <property type="protein sequence ID" value="TCO73039.1"/>
    <property type="molecule type" value="Genomic_DNA"/>
</dbReference>
<name>A0A4R2KQ69_9RHOB</name>
<reference evidence="1 2" key="1">
    <citation type="submission" date="2019-03" db="EMBL/GenBank/DDBJ databases">
        <title>Genomic Encyclopedia of Type Strains, Phase IV (KMG-IV): sequencing the most valuable type-strain genomes for metagenomic binning, comparative biology and taxonomic classification.</title>
        <authorList>
            <person name="Goeker M."/>
        </authorList>
    </citation>
    <scope>NUCLEOTIDE SEQUENCE [LARGE SCALE GENOMIC DNA]</scope>
    <source>
        <strain evidence="1 2">DSM 4868</strain>
    </source>
</reference>